<dbReference type="Gene3D" id="1.20.1250.20">
    <property type="entry name" value="MFS general substrate transporter like domains"/>
    <property type="match status" value="1"/>
</dbReference>
<keyword evidence="5 7" id="KW-0472">Membrane</keyword>
<comment type="subcellular location">
    <subcellularLocation>
        <location evidence="1">Membrane</location>
        <topology evidence="1">Multi-pass membrane protein</topology>
    </subcellularLocation>
</comment>
<evidence type="ECO:0000256" key="7">
    <source>
        <dbReference type="SAM" id="Phobius"/>
    </source>
</evidence>
<feature type="transmembrane region" description="Helical" evidence="7">
    <location>
        <begin position="141"/>
        <end position="160"/>
    </location>
</feature>
<keyword evidence="10" id="KW-1185">Reference proteome</keyword>
<dbReference type="InterPro" id="IPR050360">
    <property type="entry name" value="MFS_Sugar_Transporters"/>
</dbReference>
<keyword evidence="3 7" id="KW-0812">Transmembrane</keyword>
<dbReference type="SUPFAM" id="SSF103473">
    <property type="entry name" value="MFS general substrate transporter"/>
    <property type="match status" value="1"/>
</dbReference>
<comment type="similarity">
    <text evidence="2">Belongs to the major facilitator superfamily. Sugar transporter (TC 2.A.1.1) family.</text>
</comment>
<sequence length="536" mass="58618">MAAQDKEAITPIYIEEHDRKTETEQAEGKAPAKEEVVLVSAFAHLPWNVLVRLFWRNILLVLGVFTGAMFDGYGITMPKSIAANASFIAYFGTVPTKTGGVALDTQYVAAWNGIQAGMIIIGLVVAGFVSDRFGRKTNMLTVCLVFALSIVLGLTARKWYAFLVARAFNGVAVGFTQATLTCYVAEIAPAGLRGNLLSGYSFFIAVGQLAGNIGLYIIQRNGIHWRSALYSELVFLGIFLPFALLAPESPWYHANRFDHENAKKMLRKINGRVPGYDVDHEYAVMAAEVEHNARIARASAALSWCEVVRGTNLRRTWISVLPLTTQQWSGLPLVLNYLAYFFSTAGVANPFIPTVAQSVILLFMILLTGFFIDKIGRRRLLLVSESICFVTLLFMGMIGTLAQRNGGVLTGRMADGITVLACVWVAAYAMGPAALGYVMVADTATSVLRAKTTGIASAFNSSFGLILTYTTPLMLSSPANWGIRAAYFYGPLCLTRGRTHAEMDELFERRVPTRQFATTKTSLQLAEMPSSATREV</sequence>
<protein>
    <recommendedName>
        <fullName evidence="8">Major facilitator superfamily (MFS) profile domain-containing protein</fullName>
    </recommendedName>
</protein>
<dbReference type="PROSITE" id="PS50850">
    <property type="entry name" value="MFS"/>
    <property type="match status" value="1"/>
</dbReference>
<feature type="transmembrane region" description="Helical" evidence="7">
    <location>
        <begin position="351"/>
        <end position="372"/>
    </location>
</feature>
<evidence type="ECO:0000256" key="1">
    <source>
        <dbReference type="ARBA" id="ARBA00004141"/>
    </source>
</evidence>
<evidence type="ECO:0000256" key="5">
    <source>
        <dbReference type="ARBA" id="ARBA00023136"/>
    </source>
</evidence>
<feature type="transmembrane region" description="Helical" evidence="7">
    <location>
        <begin position="229"/>
        <end position="246"/>
    </location>
</feature>
<feature type="transmembrane region" description="Helical" evidence="7">
    <location>
        <begin position="109"/>
        <end position="129"/>
    </location>
</feature>
<dbReference type="InterPro" id="IPR005829">
    <property type="entry name" value="Sugar_transporter_CS"/>
</dbReference>
<feature type="region of interest" description="Disordered" evidence="6">
    <location>
        <begin position="1"/>
        <end position="27"/>
    </location>
</feature>
<feature type="transmembrane region" description="Helical" evidence="7">
    <location>
        <begin position="379"/>
        <end position="398"/>
    </location>
</feature>
<proteinExistence type="inferred from homology"/>
<evidence type="ECO:0000259" key="8">
    <source>
        <dbReference type="PROSITE" id="PS50850"/>
    </source>
</evidence>
<dbReference type="PROSITE" id="PS00216">
    <property type="entry name" value="SUGAR_TRANSPORT_1"/>
    <property type="match status" value="2"/>
</dbReference>
<dbReference type="EMBL" id="JAZHXJ010000165">
    <property type="protein sequence ID" value="KAL1870914.1"/>
    <property type="molecule type" value="Genomic_DNA"/>
</dbReference>
<evidence type="ECO:0000313" key="10">
    <source>
        <dbReference type="Proteomes" id="UP001586593"/>
    </source>
</evidence>
<evidence type="ECO:0000313" key="9">
    <source>
        <dbReference type="EMBL" id="KAL1870914.1"/>
    </source>
</evidence>
<name>A0ABR3X596_9PEZI</name>
<dbReference type="InterPro" id="IPR036259">
    <property type="entry name" value="MFS_trans_sf"/>
</dbReference>
<evidence type="ECO:0000256" key="2">
    <source>
        <dbReference type="ARBA" id="ARBA00010992"/>
    </source>
</evidence>
<keyword evidence="4 7" id="KW-1133">Transmembrane helix</keyword>
<dbReference type="PROSITE" id="PS00217">
    <property type="entry name" value="SUGAR_TRANSPORT_2"/>
    <property type="match status" value="1"/>
</dbReference>
<dbReference type="InterPro" id="IPR020846">
    <property type="entry name" value="MFS_dom"/>
</dbReference>
<accession>A0ABR3X596</accession>
<dbReference type="InterPro" id="IPR005828">
    <property type="entry name" value="MFS_sugar_transport-like"/>
</dbReference>
<dbReference type="Proteomes" id="UP001586593">
    <property type="component" value="Unassembled WGS sequence"/>
</dbReference>
<evidence type="ECO:0000256" key="3">
    <source>
        <dbReference type="ARBA" id="ARBA00022692"/>
    </source>
</evidence>
<feature type="transmembrane region" description="Helical" evidence="7">
    <location>
        <begin position="53"/>
        <end position="70"/>
    </location>
</feature>
<dbReference type="PANTHER" id="PTHR48022">
    <property type="entry name" value="PLASTIDIC GLUCOSE TRANSPORTER 4"/>
    <property type="match status" value="1"/>
</dbReference>
<comment type="caution">
    <text evidence="9">The sequence shown here is derived from an EMBL/GenBank/DDBJ whole genome shotgun (WGS) entry which is preliminary data.</text>
</comment>
<reference evidence="9 10" key="1">
    <citation type="journal article" date="2024" name="Commun. Biol.">
        <title>Comparative genomic analysis of thermophilic fungi reveals convergent evolutionary adaptations and gene losses.</title>
        <authorList>
            <person name="Steindorff A.S."/>
            <person name="Aguilar-Pontes M.V."/>
            <person name="Robinson A.J."/>
            <person name="Andreopoulos B."/>
            <person name="LaButti K."/>
            <person name="Kuo A."/>
            <person name="Mondo S."/>
            <person name="Riley R."/>
            <person name="Otillar R."/>
            <person name="Haridas S."/>
            <person name="Lipzen A."/>
            <person name="Grimwood J."/>
            <person name="Schmutz J."/>
            <person name="Clum A."/>
            <person name="Reid I.D."/>
            <person name="Moisan M.C."/>
            <person name="Butler G."/>
            <person name="Nguyen T.T.M."/>
            <person name="Dewar K."/>
            <person name="Conant G."/>
            <person name="Drula E."/>
            <person name="Henrissat B."/>
            <person name="Hansel C."/>
            <person name="Singer S."/>
            <person name="Hutchinson M.I."/>
            <person name="de Vries R.P."/>
            <person name="Natvig D.O."/>
            <person name="Powell A.J."/>
            <person name="Tsang A."/>
            <person name="Grigoriev I.V."/>
        </authorList>
    </citation>
    <scope>NUCLEOTIDE SEQUENCE [LARGE SCALE GENOMIC DNA]</scope>
    <source>
        <strain evidence="9 10">ATCC 24622</strain>
    </source>
</reference>
<evidence type="ECO:0000256" key="4">
    <source>
        <dbReference type="ARBA" id="ARBA00022989"/>
    </source>
</evidence>
<dbReference type="Pfam" id="PF00083">
    <property type="entry name" value="Sugar_tr"/>
    <property type="match status" value="1"/>
</dbReference>
<feature type="domain" description="Major facilitator superfamily (MFS) profile" evidence="8">
    <location>
        <begin position="60"/>
        <end position="536"/>
    </location>
</feature>
<organism evidence="9 10">
    <name type="scientific">Phialemonium thermophilum</name>
    <dbReference type="NCBI Taxonomy" id="223376"/>
    <lineage>
        <taxon>Eukaryota</taxon>
        <taxon>Fungi</taxon>
        <taxon>Dikarya</taxon>
        <taxon>Ascomycota</taxon>
        <taxon>Pezizomycotina</taxon>
        <taxon>Sordariomycetes</taxon>
        <taxon>Sordariomycetidae</taxon>
        <taxon>Cephalothecales</taxon>
        <taxon>Cephalothecaceae</taxon>
        <taxon>Phialemonium</taxon>
    </lineage>
</organism>
<gene>
    <name evidence="9" type="ORF">VTK73DRAFT_2369</name>
</gene>
<evidence type="ECO:0000256" key="6">
    <source>
        <dbReference type="SAM" id="MobiDB-lite"/>
    </source>
</evidence>
<feature type="transmembrane region" description="Helical" evidence="7">
    <location>
        <begin position="418"/>
        <end position="440"/>
    </location>
</feature>
<feature type="transmembrane region" description="Helical" evidence="7">
    <location>
        <begin position="199"/>
        <end position="217"/>
    </location>
</feature>
<dbReference type="PANTHER" id="PTHR48022:SF68">
    <property type="entry name" value="MAJOR FACILITATOR SUPERFAMILY (MFS) PROFILE DOMAIN-CONTAINING PROTEIN-RELATED"/>
    <property type="match status" value="1"/>
</dbReference>